<dbReference type="InterPro" id="IPR023606">
    <property type="entry name" value="CoA-Trfase_III_dom_1_sf"/>
</dbReference>
<name>A0A0F7KE64_9PROT</name>
<dbReference type="Gene3D" id="3.40.50.10540">
    <property type="entry name" value="Crotonobetainyl-coa:carnitine coa-transferase, domain 1"/>
    <property type="match status" value="2"/>
</dbReference>
<dbReference type="InterPro" id="IPR003673">
    <property type="entry name" value="CoA-Trfase_fam_III"/>
</dbReference>
<reference evidence="1 3" key="2">
    <citation type="journal article" date="2016" name="Genome Announc.">
        <title>Genome Sequence of Nitrosomonas communis Strain Nm2, a Mesophilic Ammonia-Oxidizing Bacterium Isolated from Mediterranean Soil.</title>
        <authorList>
            <person name="Kozlowski J.A."/>
            <person name="Kits K.D."/>
            <person name="Stein L.Y."/>
        </authorList>
    </citation>
    <scope>NUCLEOTIDE SEQUENCE [LARGE SCALE GENOMIC DNA]</scope>
    <source>
        <strain evidence="1 3">Nm2</strain>
    </source>
</reference>
<dbReference type="PATRIC" id="fig|44574.3.peg.880"/>
<evidence type="ECO:0000313" key="2">
    <source>
        <dbReference type="EMBL" id="TYP94572.1"/>
    </source>
</evidence>
<protein>
    <submittedName>
        <fullName evidence="1">Carnitine dehydratase</fullName>
    </submittedName>
    <submittedName>
        <fullName evidence="2">Crotonobetainyl-CoA:carnitine CoA-transferase CaiB-like acyl-CoA transferase</fullName>
    </submittedName>
</protein>
<reference evidence="3" key="1">
    <citation type="submission" date="2015-05" db="EMBL/GenBank/DDBJ databases">
        <title>Draft genome of Nitrosomonas communis strain Nm2.</title>
        <authorList>
            <person name="Kozlowski J.A."/>
            <person name="Kits K.D."/>
            <person name="Stein L.Y."/>
        </authorList>
    </citation>
    <scope>NUCLEOTIDE SEQUENCE [LARGE SCALE GENOMIC DNA]</scope>
    <source>
        <strain evidence="3">Nm2</strain>
    </source>
</reference>
<dbReference type="Proteomes" id="UP000034156">
    <property type="component" value="Chromosome"/>
</dbReference>
<dbReference type="GO" id="GO:0016740">
    <property type="term" value="F:transferase activity"/>
    <property type="evidence" value="ECO:0007669"/>
    <property type="project" value="UniProtKB-KW"/>
</dbReference>
<organism evidence="1 3">
    <name type="scientific">Nitrosomonas communis</name>
    <dbReference type="NCBI Taxonomy" id="44574"/>
    <lineage>
        <taxon>Bacteria</taxon>
        <taxon>Pseudomonadati</taxon>
        <taxon>Pseudomonadota</taxon>
        <taxon>Betaproteobacteria</taxon>
        <taxon>Nitrosomonadales</taxon>
        <taxon>Nitrosomonadaceae</taxon>
        <taxon>Nitrosomonas</taxon>
    </lineage>
</organism>
<dbReference type="PANTHER" id="PTHR48228:SF5">
    <property type="entry name" value="ALPHA-METHYLACYL-COA RACEMASE"/>
    <property type="match status" value="1"/>
</dbReference>
<dbReference type="SUPFAM" id="SSF89796">
    <property type="entry name" value="CoA-transferase family III (CaiB/BaiF)"/>
    <property type="match status" value="2"/>
</dbReference>
<evidence type="ECO:0000313" key="4">
    <source>
        <dbReference type="Proteomes" id="UP000324176"/>
    </source>
</evidence>
<reference evidence="2 4" key="3">
    <citation type="submission" date="2019-07" db="EMBL/GenBank/DDBJ databases">
        <title>Active sludge and wastewater microbial communities from Klosterneuburg, Austria.</title>
        <authorList>
            <person name="Wagner M."/>
        </authorList>
    </citation>
    <scope>NUCLEOTIDE SEQUENCE [LARGE SCALE GENOMIC DNA]</scope>
    <source>
        <strain evidence="2 4">Nm2</strain>
    </source>
</reference>
<proteinExistence type="predicted"/>
<sequence length="627" mass="68428">MNRPLTNCTISGFPETVLPDFSAVASSIRYQSKTLGIKVESQQDSEDKSAASFQFQTLHTTPVTCDITRWNDNKPAAVTENIMQARCGLMSVHGRASGKPQSLGINYISTLTATLALQGVIAASIGQLRGAQISNINVSMASSALMSMGQYIAGATTSDAPEKLFPDLIGSEIHPPFKSKDGIVFELETLNAEIWKKFWTEAGVSLPLVSNGWKSFWQRYAKAVSPLPEELSRTLSNLTYQQISQICVRTGMAICPVRSIDDRADDIDSRHVWHQGPWEFLFHSRFDSAFSNRATNHLPLSGLTIIESCRRIQGPLAGHLLSLLGANVIRIEPPGGDPLRGMPPIANGCSARFDALNHLKDVREIDIKSTSGQKEIKELIRHADVFLHNWMPGKAVLLNLDYDDLASINPSLIYAYAGGWSTDSAEHVSSNTMPGTDFMAQAYSGIAHKIAKASGSQGGSLFTVLDVLGGVIAAQGVCIALLNRCINNVGAKVTSSLMSAATLLCVEDFQNLYEQPNVKSSKKSIINAVFPTKHEKIAIECHSLDAARKLAVILNITTDPGTIDFHQQLSNLFLAKTAQEWVEFFEQEDIPAGVVIEDLSKLQTIPYLQRDLCSGSYTKINSPWSFQ</sequence>
<dbReference type="OrthoDB" id="9797653at2"/>
<keyword evidence="3" id="KW-1185">Reference proteome</keyword>
<dbReference type="KEGG" id="nco:AAW31_03650"/>
<keyword evidence="2" id="KW-0808">Transferase</keyword>
<dbReference type="PANTHER" id="PTHR48228">
    <property type="entry name" value="SUCCINYL-COA--D-CITRAMALATE COA-TRANSFERASE"/>
    <property type="match status" value="1"/>
</dbReference>
<dbReference type="EMBL" id="CP011451">
    <property type="protein sequence ID" value="AKH37109.1"/>
    <property type="molecule type" value="Genomic_DNA"/>
</dbReference>
<gene>
    <name evidence="1" type="ORF">AAW31_03650</name>
    <name evidence="2" type="ORF">BCL69_1001104</name>
</gene>
<dbReference type="RefSeq" id="WP_046849203.1">
    <property type="nucleotide sequence ID" value="NZ_CP011451.1"/>
</dbReference>
<dbReference type="Proteomes" id="UP000324176">
    <property type="component" value="Unassembled WGS sequence"/>
</dbReference>
<evidence type="ECO:0000313" key="3">
    <source>
        <dbReference type="Proteomes" id="UP000034156"/>
    </source>
</evidence>
<dbReference type="Pfam" id="PF02515">
    <property type="entry name" value="CoA_transf_3"/>
    <property type="match status" value="2"/>
</dbReference>
<dbReference type="AlphaFoldDB" id="A0A0F7KE64"/>
<accession>A0A0F7KE64</accession>
<dbReference type="InterPro" id="IPR050509">
    <property type="entry name" value="CoA-transferase_III"/>
</dbReference>
<dbReference type="EMBL" id="VNHT01000001">
    <property type="protein sequence ID" value="TYP94572.1"/>
    <property type="molecule type" value="Genomic_DNA"/>
</dbReference>
<evidence type="ECO:0000313" key="1">
    <source>
        <dbReference type="EMBL" id="AKH37109.1"/>
    </source>
</evidence>